<name>A0ACC3MFU1_9PEZI</name>
<evidence type="ECO:0000313" key="1">
    <source>
        <dbReference type="EMBL" id="KAK3691107.1"/>
    </source>
</evidence>
<dbReference type="EMBL" id="JAUTXU010000275">
    <property type="protein sequence ID" value="KAK3691107.1"/>
    <property type="molecule type" value="Genomic_DNA"/>
</dbReference>
<dbReference type="Proteomes" id="UP001281147">
    <property type="component" value="Unassembled WGS sequence"/>
</dbReference>
<protein>
    <submittedName>
        <fullName evidence="1">Uncharacterized protein</fullName>
    </submittedName>
</protein>
<evidence type="ECO:0000313" key="2">
    <source>
        <dbReference type="Proteomes" id="UP001281147"/>
    </source>
</evidence>
<keyword evidence="2" id="KW-1185">Reference proteome</keyword>
<reference evidence="1" key="1">
    <citation type="submission" date="2023-07" db="EMBL/GenBank/DDBJ databases">
        <title>Black Yeasts Isolated from many extreme environments.</title>
        <authorList>
            <person name="Coleine C."/>
            <person name="Stajich J.E."/>
            <person name="Selbmann L."/>
        </authorList>
    </citation>
    <scope>NUCLEOTIDE SEQUENCE</scope>
    <source>
        <strain evidence="1">CCFEE 5714</strain>
    </source>
</reference>
<accession>A0ACC3MFU1</accession>
<sequence>MPLELSRMLEEDIPAFAVMDEECMQGWGFARAMQHLNPDQPRREFIEEWTRKDWGKDESQHWLKVTDTETGELIAVALWRFPIEGQELHIEAPPSGKVEDHESKTEGTTKQDPGVPDLFTVARRTWKELETEFIGDKPYAVLGVLATHPKHQRRGAGSMLVKWGCDKADELGMVSALHASTAGQAVYTKHGFEIKRAVELDLRPWGVDETELRRGMVRQPR</sequence>
<comment type="caution">
    <text evidence="1">The sequence shown here is derived from an EMBL/GenBank/DDBJ whole genome shotgun (WGS) entry which is preliminary data.</text>
</comment>
<organism evidence="1 2">
    <name type="scientific">Vermiconidia calcicola</name>
    <dbReference type="NCBI Taxonomy" id="1690605"/>
    <lineage>
        <taxon>Eukaryota</taxon>
        <taxon>Fungi</taxon>
        <taxon>Dikarya</taxon>
        <taxon>Ascomycota</taxon>
        <taxon>Pezizomycotina</taxon>
        <taxon>Dothideomycetes</taxon>
        <taxon>Dothideomycetidae</taxon>
        <taxon>Mycosphaerellales</taxon>
        <taxon>Extremaceae</taxon>
        <taxon>Vermiconidia</taxon>
    </lineage>
</organism>
<proteinExistence type="predicted"/>
<gene>
    <name evidence="1" type="ORF">LTR37_018859</name>
</gene>